<gene>
    <name evidence="1" type="ORF">PZA18_04070</name>
</gene>
<evidence type="ECO:0000313" key="1">
    <source>
        <dbReference type="EMBL" id="MDK2123224.1"/>
    </source>
</evidence>
<proteinExistence type="predicted"/>
<keyword evidence="2" id="KW-1185">Reference proteome</keyword>
<dbReference type="EMBL" id="JARRAF010000003">
    <property type="protein sequence ID" value="MDK2123224.1"/>
    <property type="molecule type" value="Genomic_DNA"/>
</dbReference>
<sequence length="280" mass="30699">MARNKSFSTGVALSLALGIGIYGIAVNQLSHRPGVKIQDALRVSVPAEVQIALAGGDRYLAANIAVFRAIVVGTDKLDETTSHVLGRVQREAALLNPYHEDNYYLAAAILPWTGEVDAAQYVLERAAEARKKDPLPSFFHGFNQQYFYMDYAGAGRDLEEAAMRSTGSDRSALLAIAAKWHEKSNDVDIAIGTISAMRQSTRDKDLQRYLDARISRLQGLKALRTATAEFQKQTGRPPARLDDLVTHKLLTSLPVDPFGFGYVLDDKGQPVLLNKKPSTN</sequence>
<dbReference type="Proteomes" id="UP001172778">
    <property type="component" value="Unassembled WGS sequence"/>
</dbReference>
<comment type="caution">
    <text evidence="1">The sequence shown here is derived from an EMBL/GenBank/DDBJ whole genome shotgun (WGS) entry which is preliminary data.</text>
</comment>
<accession>A0ABT7DTC6</accession>
<dbReference type="RefSeq" id="WP_284099514.1">
    <property type="nucleotide sequence ID" value="NZ_JARRAF010000003.1"/>
</dbReference>
<evidence type="ECO:0000313" key="2">
    <source>
        <dbReference type="Proteomes" id="UP001172778"/>
    </source>
</evidence>
<protein>
    <submittedName>
        <fullName evidence="1">Uncharacterized protein</fullName>
    </submittedName>
</protein>
<organism evidence="1 2">
    <name type="scientific">Parachitinimonas caeni</name>
    <dbReference type="NCBI Taxonomy" id="3031301"/>
    <lineage>
        <taxon>Bacteria</taxon>
        <taxon>Pseudomonadati</taxon>
        <taxon>Pseudomonadota</taxon>
        <taxon>Betaproteobacteria</taxon>
        <taxon>Neisseriales</taxon>
        <taxon>Chitinibacteraceae</taxon>
        <taxon>Parachitinimonas</taxon>
    </lineage>
</organism>
<name>A0ABT7DTC6_9NEIS</name>
<reference evidence="1" key="1">
    <citation type="submission" date="2023-03" db="EMBL/GenBank/DDBJ databases">
        <title>Chitinimonas shenzhenensis gen. nov., sp. nov., a novel member of family Burkholderiaceae isolated from activated sludge collected in Shen Zhen, China.</title>
        <authorList>
            <person name="Wang X."/>
        </authorList>
    </citation>
    <scope>NUCLEOTIDE SEQUENCE</scope>
    <source>
        <strain evidence="1">DQS-5</strain>
    </source>
</reference>